<protein>
    <recommendedName>
        <fullName evidence="2">Copper amine oxidase-like N-terminal domain-containing protein</fullName>
    </recommendedName>
</protein>
<dbReference type="EMBL" id="WHOB01000027">
    <property type="protein sequence ID" value="NOU79396.1"/>
    <property type="molecule type" value="Genomic_DNA"/>
</dbReference>
<dbReference type="Gene3D" id="3.30.457.10">
    <property type="entry name" value="Copper amine oxidase-like, N-terminal domain"/>
    <property type="match status" value="1"/>
</dbReference>
<dbReference type="RefSeq" id="WP_171717270.1">
    <property type="nucleotide sequence ID" value="NZ_WHOB01000027.1"/>
</dbReference>
<name>A0ABX1YHG1_9BACL</name>
<organism evidence="3 4">
    <name type="scientific">Paenibacillus phytohabitans</name>
    <dbReference type="NCBI Taxonomy" id="2654978"/>
    <lineage>
        <taxon>Bacteria</taxon>
        <taxon>Bacillati</taxon>
        <taxon>Bacillota</taxon>
        <taxon>Bacilli</taxon>
        <taxon>Bacillales</taxon>
        <taxon>Paenibacillaceae</taxon>
        <taxon>Paenibacillus</taxon>
    </lineage>
</organism>
<dbReference type="InterPro" id="IPR036582">
    <property type="entry name" value="Mao_N_sf"/>
</dbReference>
<feature type="domain" description="Copper amine oxidase-like N-terminal" evidence="2">
    <location>
        <begin position="35"/>
        <end position="95"/>
    </location>
</feature>
<gene>
    <name evidence="3" type="ORF">GC101_10950</name>
</gene>
<feature type="chain" id="PRO_5045342834" description="Copper amine oxidase-like N-terminal domain-containing protein" evidence="1">
    <location>
        <begin position="27"/>
        <end position="131"/>
    </location>
</feature>
<sequence>MKKALAGMMVVVGLAVSSVSSSPAHAAADKLQIKIDGVVISYDTGAEVKNNHTMVPLRVISENLGVKVAGTNSEIILTKNKTQVKLKPDSGTVTIFHSEAFGCQVDFKSPTITVNTAAKNGFLQIISNTIV</sequence>
<accession>A0ABX1YHG1</accession>
<dbReference type="SUPFAM" id="SSF55383">
    <property type="entry name" value="Copper amine oxidase, domain N"/>
    <property type="match status" value="1"/>
</dbReference>
<feature type="signal peptide" evidence="1">
    <location>
        <begin position="1"/>
        <end position="26"/>
    </location>
</feature>
<proteinExistence type="predicted"/>
<keyword evidence="1" id="KW-0732">Signal</keyword>
<dbReference type="Proteomes" id="UP000596857">
    <property type="component" value="Unassembled WGS sequence"/>
</dbReference>
<evidence type="ECO:0000259" key="2">
    <source>
        <dbReference type="Pfam" id="PF07833"/>
    </source>
</evidence>
<dbReference type="Pfam" id="PF07833">
    <property type="entry name" value="Cu_amine_oxidN1"/>
    <property type="match status" value="1"/>
</dbReference>
<reference evidence="3 4" key="1">
    <citation type="submission" date="2019-10" db="EMBL/GenBank/DDBJ databases">
        <title>Description of Paenibacillus terricola sp. nov.</title>
        <authorList>
            <person name="Carlier A."/>
            <person name="Qi S."/>
        </authorList>
    </citation>
    <scope>NUCLEOTIDE SEQUENCE [LARGE SCALE GENOMIC DNA]</scope>
    <source>
        <strain evidence="3 4">LMG 31459</strain>
    </source>
</reference>
<evidence type="ECO:0000313" key="4">
    <source>
        <dbReference type="Proteomes" id="UP000596857"/>
    </source>
</evidence>
<evidence type="ECO:0000256" key="1">
    <source>
        <dbReference type="SAM" id="SignalP"/>
    </source>
</evidence>
<comment type="caution">
    <text evidence="3">The sequence shown here is derived from an EMBL/GenBank/DDBJ whole genome shotgun (WGS) entry which is preliminary data.</text>
</comment>
<keyword evidence="4" id="KW-1185">Reference proteome</keyword>
<evidence type="ECO:0000313" key="3">
    <source>
        <dbReference type="EMBL" id="NOU79396.1"/>
    </source>
</evidence>
<dbReference type="InterPro" id="IPR012854">
    <property type="entry name" value="Cu_amine_oxidase-like_N"/>
</dbReference>